<dbReference type="InterPro" id="IPR011324">
    <property type="entry name" value="Cytotoxic_necrot_fac-like_cat"/>
</dbReference>
<keyword evidence="1" id="KW-0145">Chemotaxis</keyword>
<reference evidence="3 4" key="1">
    <citation type="submission" date="2021-04" db="EMBL/GenBank/DDBJ databases">
        <title>Genome analysis of Polyangium sp.</title>
        <authorList>
            <person name="Li Y."/>
            <person name="Wang J."/>
        </authorList>
    </citation>
    <scope>NUCLEOTIDE SEQUENCE [LARGE SCALE GENOMIC DNA]</scope>
    <source>
        <strain evidence="3 4">SDU14</strain>
    </source>
</reference>
<dbReference type="GO" id="GO:0050568">
    <property type="term" value="F:protein-glutamine glutaminase activity"/>
    <property type="evidence" value="ECO:0007669"/>
    <property type="project" value="InterPro"/>
</dbReference>
<dbReference type="CDD" id="cd16352">
    <property type="entry name" value="CheD"/>
    <property type="match status" value="1"/>
</dbReference>
<dbReference type="Proteomes" id="UP001151081">
    <property type="component" value="Unassembled WGS sequence"/>
</dbReference>
<dbReference type="GO" id="GO:0006935">
    <property type="term" value="P:chemotaxis"/>
    <property type="evidence" value="ECO:0007669"/>
    <property type="project" value="UniProtKB-KW"/>
</dbReference>
<dbReference type="Pfam" id="PF03975">
    <property type="entry name" value="CheD"/>
    <property type="match status" value="1"/>
</dbReference>
<keyword evidence="4" id="KW-1185">Reference proteome</keyword>
<comment type="caution">
    <text evidence="3">The sequence shown here is derived from an EMBL/GenBank/DDBJ whole genome shotgun (WGS) entry which is preliminary data.</text>
</comment>
<organism evidence="3 4">
    <name type="scientific">Polyangium jinanense</name>
    <dbReference type="NCBI Taxonomy" id="2829994"/>
    <lineage>
        <taxon>Bacteria</taxon>
        <taxon>Pseudomonadati</taxon>
        <taxon>Myxococcota</taxon>
        <taxon>Polyangia</taxon>
        <taxon>Polyangiales</taxon>
        <taxon>Polyangiaceae</taxon>
        <taxon>Polyangium</taxon>
    </lineage>
</organism>
<name>A0A9X4AWV1_9BACT</name>
<dbReference type="PANTHER" id="PTHR35147">
    <property type="entry name" value="CHEMORECEPTOR GLUTAMINE DEAMIDASE CHED-RELATED"/>
    <property type="match status" value="1"/>
</dbReference>
<dbReference type="InterPro" id="IPR038592">
    <property type="entry name" value="CheD-like_sf"/>
</dbReference>
<dbReference type="PANTHER" id="PTHR35147:SF1">
    <property type="entry name" value="CHEMORECEPTOR GLUTAMINE DEAMIDASE CHED-RELATED"/>
    <property type="match status" value="1"/>
</dbReference>
<keyword evidence="2" id="KW-0378">Hydrolase</keyword>
<protein>
    <submittedName>
        <fullName evidence="3">Chemotaxis protein CheD</fullName>
    </submittedName>
</protein>
<dbReference type="Gene3D" id="3.30.1330.200">
    <property type="match status" value="1"/>
</dbReference>
<evidence type="ECO:0000256" key="1">
    <source>
        <dbReference type="ARBA" id="ARBA00022500"/>
    </source>
</evidence>
<dbReference type="SUPFAM" id="SSF64438">
    <property type="entry name" value="CNF1/YfiH-like putative cysteine hydrolases"/>
    <property type="match status" value="1"/>
</dbReference>
<dbReference type="RefSeq" id="WP_272428756.1">
    <property type="nucleotide sequence ID" value="NZ_JAGTJJ010000058.1"/>
</dbReference>
<dbReference type="InterPro" id="IPR005659">
    <property type="entry name" value="Chemorcpt_Glu_NH3ase_CheD"/>
</dbReference>
<evidence type="ECO:0000313" key="4">
    <source>
        <dbReference type="Proteomes" id="UP001151081"/>
    </source>
</evidence>
<dbReference type="AlphaFoldDB" id="A0A9X4AWV1"/>
<dbReference type="EMBL" id="JAGTJJ010000058">
    <property type="protein sequence ID" value="MDC3987758.1"/>
    <property type="molecule type" value="Genomic_DNA"/>
</dbReference>
<evidence type="ECO:0000313" key="3">
    <source>
        <dbReference type="EMBL" id="MDC3987758.1"/>
    </source>
</evidence>
<accession>A0A9X4AWV1</accession>
<evidence type="ECO:0000256" key="2">
    <source>
        <dbReference type="ARBA" id="ARBA00022801"/>
    </source>
</evidence>
<gene>
    <name evidence="3" type="ORF">KEG57_45255</name>
</gene>
<sequence>MTTVVGSGVAICLFHADRRTAGLCHYTLPLCPQRTASSARFGDSAFRTLMAQLEELGCTAEGMVARVFGGSNISLHASPVRSLGDENVAVALKLLEATGIPIVEQGVGGNKGRHLAYCTDDGTISVRTL</sequence>
<proteinExistence type="predicted"/>